<dbReference type="EMBL" id="SELW01000280">
    <property type="protein sequence ID" value="TID29674.1"/>
    <property type="molecule type" value="Genomic_DNA"/>
</dbReference>
<evidence type="ECO:0000313" key="12">
    <source>
        <dbReference type="EMBL" id="TID29674.1"/>
    </source>
</evidence>
<dbReference type="STRING" id="52247.A0A4T0X4J1"/>
<evidence type="ECO:0000256" key="4">
    <source>
        <dbReference type="ARBA" id="ARBA00022679"/>
    </source>
</evidence>
<evidence type="ECO:0000256" key="9">
    <source>
        <dbReference type="ARBA" id="ARBA00023180"/>
    </source>
</evidence>
<evidence type="ECO:0000256" key="1">
    <source>
        <dbReference type="ARBA" id="ARBA00004606"/>
    </source>
</evidence>
<gene>
    <name evidence="12" type="ORF">CANINC_001793</name>
</gene>
<evidence type="ECO:0000256" key="11">
    <source>
        <dbReference type="SAM" id="SignalP"/>
    </source>
</evidence>
<keyword evidence="7" id="KW-1133">Transmembrane helix</keyword>
<keyword evidence="10" id="KW-0961">Cell wall biogenesis/degradation</keyword>
<accession>A0A4T0X4J1</accession>
<dbReference type="GO" id="GO:0071555">
    <property type="term" value="P:cell wall organization"/>
    <property type="evidence" value="ECO:0007669"/>
    <property type="project" value="UniProtKB-KW"/>
</dbReference>
<evidence type="ECO:0000256" key="5">
    <source>
        <dbReference type="ARBA" id="ARBA00022692"/>
    </source>
</evidence>
<feature type="signal peptide" evidence="11">
    <location>
        <begin position="1"/>
        <end position="18"/>
    </location>
</feature>
<evidence type="ECO:0000256" key="7">
    <source>
        <dbReference type="ARBA" id="ARBA00022989"/>
    </source>
</evidence>
<comment type="similarity">
    <text evidence="2">Belongs to the BMT family.</text>
</comment>
<evidence type="ECO:0000313" key="13">
    <source>
        <dbReference type="Proteomes" id="UP000307173"/>
    </source>
</evidence>
<reference evidence="12 13" key="1">
    <citation type="journal article" date="2019" name="Front. Genet.">
        <title>Whole-Genome Sequencing of the Opportunistic Yeast Pathogen Candida inconspicua Uncovers Its Hybrid Origin.</title>
        <authorList>
            <person name="Mixao V."/>
            <person name="Hansen A.P."/>
            <person name="Saus E."/>
            <person name="Boekhout T."/>
            <person name="Lass-Florl C."/>
            <person name="Gabaldon T."/>
        </authorList>
    </citation>
    <scope>NUCLEOTIDE SEQUENCE [LARGE SCALE GENOMIC DNA]</scope>
    <source>
        <strain evidence="12 13">CBS 180</strain>
    </source>
</reference>
<proteinExistence type="inferred from homology"/>
<keyword evidence="8" id="KW-0472">Membrane</keyword>
<dbReference type="AlphaFoldDB" id="A0A4T0X4J1"/>
<keyword evidence="11" id="KW-0732">Signal</keyword>
<keyword evidence="3" id="KW-0328">Glycosyltransferase</keyword>
<dbReference type="Proteomes" id="UP000307173">
    <property type="component" value="Unassembled WGS sequence"/>
</dbReference>
<keyword evidence="13" id="KW-1185">Reference proteome</keyword>
<dbReference type="GO" id="GO:0016020">
    <property type="term" value="C:membrane"/>
    <property type="evidence" value="ECO:0007669"/>
    <property type="project" value="UniProtKB-SubCell"/>
</dbReference>
<dbReference type="OrthoDB" id="3631276at2759"/>
<keyword evidence="4" id="KW-0808">Transferase</keyword>
<evidence type="ECO:0000256" key="2">
    <source>
        <dbReference type="ARBA" id="ARBA00009486"/>
    </source>
</evidence>
<comment type="caution">
    <text evidence="12">The sequence shown here is derived from an EMBL/GenBank/DDBJ whole genome shotgun (WGS) entry which is preliminary data.</text>
</comment>
<evidence type="ECO:0000256" key="8">
    <source>
        <dbReference type="ARBA" id="ARBA00023136"/>
    </source>
</evidence>
<name>A0A4T0X4J1_9ASCO</name>
<keyword evidence="9" id="KW-0325">Glycoprotein</keyword>
<keyword evidence="6" id="KW-0735">Signal-anchor</keyword>
<comment type="subcellular location">
    <subcellularLocation>
        <location evidence="1">Membrane</location>
        <topology evidence="1">Single-pass type II membrane protein</topology>
    </subcellularLocation>
</comment>
<dbReference type="GO" id="GO:0000030">
    <property type="term" value="F:mannosyltransferase activity"/>
    <property type="evidence" value="ECO:0007669"/>
    <property type="project" value="InterPro"/>
</dbReference>
<keyword evidence="5" id="KW-0812">Transmembrane</keyword>
<protein>
    <submittedName>
        <fullName evidence="12">Uncharacterized protein</fullName>
    </submittedName>
</protein>
<sequence>MILLTLIGLVYLFWPVHQIEKLSNTLSAAERNEYIESIINPQKNQVLDVGNQHFKAEFDPNQESERKILDRKKINSALKKLKMKPLGDEEDEEEVLDTKNKIPVVSESLLKKPFKPLFKKLVAYRGNAEASSQLNYYKDLTCKEIEYIPDIDKRQLEVSEPILLDDDLIEVRRWLLNSRYRNVLKSVDPKAKEGTFLSDMSHWFKKSGSSVWLPDEQAHMVVSTIMYAPNERSEPLVSFIRLQLFDSEWKEIKNRRIRYTGLTDEQIDSTLRDYAKDPQEAHFERISLRFPSILQIDFGGKPSKGTLGPQNPRILYKDGEYKSEPVIFFNMLDQNNVKNMFAVFPLRAPEGPELLHPILKLKTTGTHPLSKYTKYKNWVPFFDSIKIGDSKTNDGFVYLAYSLDPLAIFKCSLDSGKCSKAQVNNDESKFAVKEEERSVFLSGGTSFVPVPRQIIQTLNEKDHKRLQMWIAFPKVIIKNNACGNIIYRPTFTVLVKEDGIFRLDLLTGPIDLGLNTFEQCSTINEAESSVITAHGISFWDIAAAGEQDASSSTKLYTDNLGLIVGEGNSRIEMIMIKNIMNYLMGVYIQGKSMYGHYDMEGGQNVYRRTQKVNECGLEAALRWGSTLGSTDNNLVDKTTEEWN</sequence>
<dbReference type="InterPro" id="IPR021988">
    <property type="entry name" value="BMT1"/>
</dbReference>
<feature type="chain" id="PRO_5020905160" evidence="11">
    <location>
        <begin position="19"/>
        <end position="643"/>
    </location>
</feature>
<evidence type="ECO:0000256" key="3">
    <source>
        <dbReference type="ARBA" id="ARBA00022676"/>
    </source>
</evidence>
<dbReference type="Pfam" id="PF12141">
    <property type="entry name" value="BMT"/>
    <property type="match status" value="2"/>
</dbReference>
<evidence type="ECO:0000256" key="6">
    <source>
        <dbReference type="ARBA" id="ARBA00022968"/>
    </source>
</evidence>
<organism evidence="12 13">
    <name type="scientific">Pichia inconspicua</name>
    <dbReference type="NCBI Taxonomy" id="52247"/>
    <lineage>
        <taxon>Eukaryota</taxon>
        <taxon>Fungi</taxon>
        <taxon>Dikarya</taxon>
        <taxon>Ascomycota</taxon>
        <taxon>Saccharomycotina</taxon>
        <taxon>Pichiomycetes</taxon>
        <taxon>Pichiales</taxon>
        <taxon>Pichiaceae</taxon>
        <taxon>Pichia</taxon>
    </lineage>
</organism>
<evidence type="ECO:0000256" key="10">
    <source>
        <dbReference type="ARBA" id="ARBA00023316"/>
    </source>
</evidence>